<name>A0A9W6GUI9_9HYPH</name>
<organism evidence="1 2">
    <name type="scientific">Methylocystis echinoides</name>
    <dbReference type="NCBI Taxonomy" id="29468"/>
    <lineage>
        <taxon>Bacteria</taxon>
        <taxon>Pseudomonadati</taxon>
        <taxon>Pseudomonadota</taxon>
        <taxon>Alphaproteobacteria</taxon>
        <taxon>Hyphomicrobiales</taxon>
        <taxon>Methylocystaceae</taxon>
        <taxon>Methylocystis</taxon>
    </lineage>
</organism>
<dbReference type="RefSeq" id="WP_281802996.1">
    <property type="nucleotide sequence ID" value="NZ_BSEC01000001.1"/>
</dbReference>
<accession>A0A9W6GUI9</accession>
<dbReference type="Proteomes" id="UP001144323">
    <property type="component" value="Unassembled WGS sequence"/>
</dbReference>
<proteinExistence type="predicted"/>
<protein>
    <submittedName>
        <fullName evidence="1">Uncharacterized protein</fullName>
    </submittedName>
</protein>
<evidence type="ECO:0000313" key="1">
    <source>
        <dbReference type="EMBL" id="GLI93284.1"/>
    </source>
</evidence>
<gene>
    <name evidence="1" type="ORF">LMG27198_22760</name>
</gene>
<dbReference type="EMBL" id="BSEC01000001">
    <property type="protein sequence ID" value="GLI93284.1"/>
    <property type="molecule type" value="Genomic_DNA"/>
</dbReference>
<comment type="caution">
    <text evidence="1">The sequence shown here is derived from an EMBL/GenBank/DDBJ whole genome shotgun (WGS) entry which is preliminary data.</text>
</comment>
<dbReference type="AlphaFoldDB" id="A0A9W6GUI9"/>
<sequence>MSEESSVAFTESSSGGHPHDLLARLYREIGISAVAAALEVAYSPQEDADAPSIDYAWAPLGEDIAA</sequence>
<reference evidence="1" key="1">
    <citation type="journal article" date="2023" name="Int. J. Syst. Evol. Microbiol.">
        <title>Methylocystis iwaonis sp. nov., a type II methane-oxidizing bacterium from surface soil of a rice paddy field in Japan, and emended description of the genus Methylocystis (ex Whittenbury et al. 1970) Bowman et al. 1993.</title>
        <authorList>
            <person name="Kaise H."/>
            <person name="Sawadogo J.B."/>
            <person name="Alam M.S."/>
            <person name="Ueno C."/>
            <person name="Dianou D."/>
            <person name="Shinjo R."/>
            <person name="Asakawa S."/>
        </authorList>
    </citation>
    <scope>NUCLEOTIDE SEQUENCE</scope>
    <source>
        <strain evidence="1">LMG27198</strain>
    </source>
</reference>
<keyword evidence="2" id="KW-1185">Reference proteome</keyword>
<evidence type="ECO:0000313" key="2">
    <source>
        <dbReference type="Proteomes" id="UP001144323"/>
    </source>
</evidence>